<feature type="region of interest" description="Disordered" evidence="1">
    <location>
        <begin position="348"/>
        <end position="367"/>
    </location>
</feature>
<dbReference type="SUPFAM" id="SSF53756">
    <property type="entry name" value="UDP-Glycosyltransferase/glycogen phosphorylase"/>
    <property type="match status" value="1"/>
</dbReference>
<dbReference type="SUPFAM" id="SSF53448">
    <property type="entry name" value="Nucleotide-diphospho-sugar transferases"/>
    <property type="match status" value="1"/>
</dbReference>
<dbReference type="EMBL" id="JBGBPQ010000031">
    <property type="protein sequence ID" value="KAL1495710.1"/>
    <property type="molecule type" value="Genomic_DNA"/>
</dbReference>
<dbReference type="InterPro" id="IPR001173">
    <property type="entry name" value="Glyco_trans_2-like"/>
</dbReference>
<dbReference type="Gene3D" id="3.40.50.2000">
    <property type="entry name" value="Glycogen Phosphorylase B"/>
    <property type="match status" value="1"/>
</dbReference>
<dbReference type="AlphaFoldDB" id="A0AB34IDX6"/>
<sequence length="1144" mass="126887">MDAIAPGWGKPRRPILYAAIALLWLLFLSGSSRELLFVSPRRPSSRPRRPHTLRSRPIRTGTATLPPSSLVALNLTSFQLSSGQCVQRALALPALSCSPPRCNTTRYERLLRVLTNRGVREWVGYLRFELAALRPPAAARLVDAELQLVGSANCHRTANFTHQLHVLRAQLAPSAISLNRKYPRRLAAQWSNLVTSSEYRIPLNLNGKQLLDLRRHRRLGFVISEKHFGEVGKAPVKTLKQTCGYWGGAAPKPHLWPRLVLSYSAPCCDPSRRSNQSAAAAAAAAASPPPVVDEVVARPAWIAAADWARLPLSSRLPMPWHPSLARTPAEWVLRSRSDAAVQPCVEGRRTLGGGRAPSGGQRAPPADAPPAVSFVVAYKDGENMTAECLRELFACAAEVPSAEYIFVDDGSTERTGELPALLGQLSRSFGIRYELSRYAVSVGFTLATSEAARRANGTYLLFLNNDAFVQRNALRAMYASFTVHANVGAVGGKLVRREENGEAYTQEAGAIIWKDATGAWFLKNTRLHAGKANEVNHRLDYVRETDYVSAAFVMVPRALFLRYRMFDVHFSPGYYEDTDLSFTMHANGHRVLYQPFAVALHNAHSTYKESMEQLMERNRHHFISKWSSRLRQHMPPCNLASACQQPAKTMYTHLAATRMYSFRMLWIDQVLPEPDRDSGSVRTLTMLKLLLGMRVHVSIATVQRSGRGSHERYARMLQFLGVHVIPSFRMLRAFTVREPYDFILIARRDTYAAVRETLLRHYPNTLVVYDTVDLHFVRERQRRGFIEAHRNDTSLLRDVFGTQVQRLSDSSTFAQLRELELDAVSAASVAIVVSEAERAALLRELAADGREEVAVAVVGNAHEPEPITTTPFEQRGGLVFVGNFNHLPNRDAVLFFARSVMPRLLRIPKVRDDPKFVFHVVGANNMPEAIRKLNSSRVLVHGYVRDLRELYAQMRISVAPLRWGAGVKGKVNTAHALGVPVVGTSVALDGMHAVDGVHALVADTPAALAAAVLRAYFNASTWRRLTRGGRRLLETRFSASRAAAGLLQLLAHLRDANTLMGMKSLALSSAPPRIYSDLRAAAALGGYYFNFTNLAPHLELSDDPLPANYSCTPDGVGYSGVPRERTVASTPGSNYYMQRIAASF</sequence>
<dbReference type="InterPro" id="IPR029044">
    <property type="entry name" value="Nucleotide-diphossugar_trans"/>
</dbReference>
<dbReference type="Proteomes" id="UP001515480">
    <property type="component" value="Unassembled WGS sequence"/>
</dbReference>
<feature type="compositionally biased region" description="Basic residues" evidence="1">
    <location>
        <begin position="43"/>
        <end position="57"/>
    </location>
</feature>
<feature type="region of interest" description="Disordered" evidence="1">
    <location>
        <begin position="39"/>
        <end position="62"/>
    </location>
</feature>
<feature type="domain" description="Glycosyltransferase 2-like" evidence="2">
    <location>
        <begin position="375"/>
        <end position="508"/>
    </location>
</feature>
<dbReference type="PANTHER" id="PTHR43179">
    <property type="entry name" value="RHAMNOSYLTRANSFERASE WBBL"/>
    <property type="match status" value="1"/>
</dbReference>
<name>A0AB34IDX6_PRYPA</name>
<keyword evidence="4" id="KW-1185">Reference proteome</keyword>
<reference evidence="3 4" key="1">
    <citation type="journal article" date="2024" name="Science">
        <title>Giant polyketide synthase enzymes in the biosynthesis of giant marine polyether toxins.</title>
        <authorList>
            <person name="Fallon T.R."/>
            <person name="Shende V.V."/>
            <person name="Wierzbicki I.H."/>
            <person name="Pendleton A.L."/>
            <person name="Watervoot N.F."/>
            <person name="Auber R.P."/>
            <person name="Gonzalez D.J."/>
            <person name="Wisecaver J.H."/>
            <person name="Moore B.S."/>
        </authorList>
    </citation>
    <scope>NUCLEOTIDE SEQUENCE [LARGE SCALE GENOMIC DNA]</scope>
    <source>
        <strain evidence="3 4">12B1</strain>
    </source>
</reference>
<protein>
    <recommendedName>
        <fullName evidence="2">Glycosyltransferase 2-like domain-containing protein</fullName>
    </recommendedName>
</protein>
<evidence type="ECO:0000313" key="4">
    <source>
        <dbReference type="Proteomes" id="UP001515480"/>
    </source>
</evidence>
<evidence type="ECO:0000259" key="2">
    <source>
        <dbReference type="Pfam" id="PF00535"/>
    </source>
</evidence>
<dbReference type="Pfam" id="PF00535">
    <property type="entry name" value="Glycos_transf_2"/>
    <property type="match status" value="1"/>
</dbReference>
<organism evidence="3 4">
    <name type="scientific">Prymnesium parvum</name>
    <name type="common">Toxic golden alga</name>
    <dbReference type="NCBI Taxonomy" id="97485"/>
    <lineage>
        <taxon>Eukaryota</taxon>
        <taxon>Haptista</taxon>
        <taxon>Haptophyta</taxon>
        <taxon>Prymnesiophyceae</taxon>
        <taxon>Prymnesiales</taxon>
        <taxon>Prymnesiaceae</taxon>
        <taxon>Prymnesium</taxon>
    </lineage>
</organism>
<evidence type="ECO:0000256" key="1">
    <source>
        <dbReference type="SAM" id="MobiDB-lite"/>
    </source>
</evidence>
<gene>
    <name evidence="3" type="ORF">AB1Y20_016573</name>
</gene>
<proteinExistence type="predicted"/>
<dbReference type="Gene3D" id="3.90.550.10">
    <property type="entry name" value="Spore Coat Polysaccharide Biosynthesis Protein SpsA, Chain A"/>
    <property type="match status" value="1"/>
</dbReference>
<dbReference type="Pfam" id="PF13692">
    <property type="entry name" value="Glyco_trans_1_4"/>
    <property type="match status" value="1"/>
</dbReference>
<comment type="caution">
    <text evidence="3">The sequence shown here is derived from an EMBL/GenBank/DDBJ whole genome shotgun (WGS) entry which is preliminary data.</text>
</comment>
<evidence type="ECO:0000313" key="3">
    <source>
        <dbReference type="EMBL" id="KAL1495710.1"/>
    </source>
</evidence>
<dbReference type="PANTHER" id="PTHR43179:SF7">
    <property type="entry name" value="RHAMNOSYLTRANSFERASE WBBL"/>
    <property type="match status" value="1"/>
</dbReference>
<accession>A0AB34IDX6</accession>